<keyword evidence="2" id="KW-1185">Reference proteome</keyword>
<gene>
    <name evidence="1" type="ORF">BDM02DRAFT_3187865</name>
</gene>
<accession>A0ACB6ZDB4</accession>
<dbReference type="Proteomes" id="UP000886501">
    <property type="component" value="Unassembled WGS sequence"/>
</dbReference>
<name>A0ACB6ZDB4_THEGA</name>
<evidence type="ECO:0000313" key="2">
    <source>
        <dbReference type="Proteomes" id="UP000886501"/>
    </source>
</evidence>
<evidence type="ECO:0000313" key="1">
    <source>
        <dbReference type="EMBL" id="KAF9647527.1"/>
    </source>
</evidence>
<protein>
    <submittedName>
        <fullName evidence="1">Uncharacterized protein</fullName>
    </submittedName>
</protein>
<proteinExistence type="predicted"/>
<organism evidence="1 2">
    <name type="scientific">Thelephora ganbajun</name>
    <name type="common">Ganba fungus</name>
    <dbReference type="NCBI Taxonomy" id="370292"/>
    <lineage>
        <taxon>Eukaryota</taxon>
        <taxon>Fungi</taxon>
        <taxon>Dikarya</taxon>
        <taxon>Basidiomycota</taxon>
        <taxon>Agaricomycotina</taxon>
        <taxon>Agaricomycetes</taxon>
        <taxon>Thelephorales</taxon>
        <taxon>Thelephoraceae</taxon>
        <taxon>Thelephora</taxon>
    </lineage>
</organism>
<comment type="caution">
    <text evidence="1">The sequence shown here is derived from an EMBL/GenBank/DDBJ whole genome shotgun (WGS) entry which is preliminary data.</text>
</comment>
<dbReference type="EMBL" id="MU118031">
    <property type="protein sequence ID" value="KAF9647527.1"/>
    <property type="molecule type" value="Genomic_DNA"/>
</dbReference>
<reference evidence="1" key="1">
    <citation type="submission" date="2019-10" db="EMBL/GenBank/DDBJ databases">
        <authorList>
            <consortium name="DOE Joint Genome Institute"/>
            <person name="Kuo A."/>
            <person name="Miyauchi S."/>
            <person name="Kiss E."/>
            <person name="Drula E."/>
            <person name="Kohler A."/>
            <person name="Sanchez-Garcia M."/>
            <person name="Andreopoulos B."/>
            <person name="Barry K.W."/>
            <person name="Bonito G."/>
            <person name="Buee M."/>
            <person name="Carver A."/>
            <person name="Chen C."/>
            <person name="Cichocki N."/>
            <person name="Clum A."/>
            <person name="Culley D."/>
            <person name="Crous P.W."/>
            <person name="Fauchery L."/>
            <person name="Girlanda M."/>
            <person name="Hayes R."/>
            <person name="Keri Z."/>
            <person name="Labutti K."/>
            <person name="Lipzen A."/>
            <person name="Lombard V."/>
            <person name="Magnuson J."/>
            <person name="Maillard F."/>
            <person name="Morin E."/>
            <person name="Murat C."/>
            <person name="Nolan M."/>
            <person name="Ohm R."/>
            <person name="Pangilinan J."/>
            <person name="Pereira M."/>
            <person name="Perotto S."/>
            <person name="Peter M."/>
            <person name="Riley R."/>
            <person name="Sitrit Y."/>
            <person name="Stielow B."/>
            <person name="Szollosi G."/>
            <person name="Zifcakova L."/>
            <person name="Stursova M."/>
            <person name="Spatafora J.W."/>
            <person name="Tedersoo L."/>
            <person name="Vaario L.-M."/>
            <person name="Yamada A."/>
            <person name="Yan M."/>
            <person name="Wang P."/>
            <person name="Xu J."/>
            <person name="Bruns T."/>
            <person name="Baldrian P."/>
            <person name="Vilgalys R."/>
            <person name="Henrissat B."/>
            <person name="Grigoriev I.V."/>
            <person name="Hibbett D."/>
            <person name="Nagy L.G."/>
            <person name="Martin F.M."/>
        </authorList>
    </citation>
    <scope>NUCLEOTIDE SEQUENCE</scope>
    <source>
        <strain evidence="1">P2</strain>
    </source>
</reference>
<sequence>MKTTSCCSRECNPQIDRVYEKLTETFRNLDPTTSEINRALEAMELIIPLSEIEFAGKNYELFRALKRFDPAEPSFVHGICYAYRDDKPLQLRKAALFFLPLVGDRWFNTPGPVHGAPSNDLRSCVDLASAVDSIGHTSESGAQKAALAVLFGMINSPHWRPHIVMEKCKLLEIPYFDTIANVLNSAAMILLLEFLWLEYKELIPGVQEQLEADLEKAKGALTKYNIWSINPTAIALWTKIDDLQQVRDSLVALEEG</sequence>
<reference evidence="1" key="2">
    <citation type="journal article" date="2020" name="Nat. Commun.">
        <title>Large-scale genome sequencing of mycorrhizal fungi provides insights into the early evolution of symbiotic traits.</title>
        <authorList>
            <person name="Miyauchi S."/>
            <person name="Kiss E."/>
            <person name="Kuo A."/>
            <person name="Drula E."/>
            <person name="Kohler A."/>
            <person name="Sanchez-Garcia M."/>
            <person name="Morin E."/>
            <person name="Andreopoulos B."/>
            <person name="Barry K.W."/>
            <person name="Bonito G."/>
            <person name="Buee M."/>
            <person name="Carver A."/>
            <person name="Chen C."/>
            <person name="Cichocki N."/>
            <person name="Clum A."/>
            <person name="Culley D."/>
            <person name="Crous P.W."/>
            <person name="Fauchery L."/>
            <person name="Girlanda M."/>
            <person name="Hayes R.D."/>
            <person name="Keri Z."/>
            <person name="LaButti K."/>
            <person name="Lipzen A."/>
            <person name="Lombard V."/>
            <person name="Magnuson J."/>
            <person name="Maillard F."/>
            <person name="Murat C."/>
            <person name="Nolan M."/>
            <person name="Ohm R.A."/>
            <person name="Pangilinan J."/>
            <person name="Pereira M.F."/>
            <person name="Perotto S."/>
            <person name="Peter M."/>
            <person name="Pfister S."/>
            <person name="Riley R."/>
            <person name="Sitrit Y."/>
            <person name="Stielow J.B."/>
            <person name="Szollosi G."/>
            <person name="Zifcakova L."/>
            <person name="Stursova M."/>
            <person name="Spatafora J.W."/>
            <person name="Tedersoo L."/>
            <person name="Vaario L.M."/>
            <person name="Yamada A."/>
            <person name="Yan M."/>
            <person name="Wang P."/>
            <person name="Xu J."/>
            <person name="Bruns T."/>
            <person name="Baldrian P."/>
            <person name="Vilgalys R."/>
            <person name="Dunand C."/>
            <person name="Henrissat B."/>
            <person name="Grigoriev I.V."/>
            <person name="Hibbett D."/>
            <person name="Nagy L.G."/>
            <person name="Martin F.M."/>
        </authorList>
    </citation>
    <scope>NUCLEOTIDE SEQUENCE</scope>
    <source>
        <strain evidence="1">P2</strain>
    </source>
</reference>